<dbReference type="STRING" id="86105.NF27_BK00810"/>
<dbReference type="AlphaFoldDB" id="A0A0C1R1J8"/>
<name>A0A0C1R1J8_9RICK</name>
<dbReference type="OrthoDB" id="9817840at2"/>
<accession>A0A0C1R1J8</accession>
<evidence type="ECO:0000313" key="1">
    <source>
        <dbReference type="EMBL" id="KIE06160.1"/>
    </source>
</evidence>
<sequence length="436" mass="51117">MKSNIASRLWDDGIIYNNTADRYVERLEEISKTYRLHLQNRVEIEKHIVSIVYNFVQVLLLHIEILEDDLIAERFIRSYVNNELYSKVRLKLDILRDIVNQGFQGHIIHADMEISSLYSSILKIFYVSKTITNNDIITPYINSFSLSIISVISNLNTNFNNRGAASIKILEKVNKYLTEEGKDFCAKLVQSHINRIKSCLILFKLMKNLQVLNNRDLKIESAAPVSINYYKNLEKVVFKIYDKPAKDKRDYFSECAESLLDIFQLNPALYLKNEQATEIIKACINPSIYFEFVKRLYDVLDLRREIYENFKNFVSEGNKYIYIYARAIVSFIYNRDDYLCINEEGKVLRPAKAVLELNDLLDKHHNGKLLDVVQNFFSQNNQLKEYRELIVKIEGEKKPQASSENSQISLYSKHLPSYVQQLAQERRGFEQYSARM</sequence>
<organism evidence="1 2">
    <name type="scientific">Candidatus Jidaibacter acanthamoebae</name>
    <dbReference type="NCBI Taxonomy" id="86105"/>
    <lineage>
        <taxon>Bacteria</taxon>
        <taxon>Pseudomonadati</taxon>
        <taxon>Pseudomonadota</taxon>
        <taxon>Alphaproteobacteria</taxon>
        <taxon>Rickettsiales</taxon>
        <taxon>Candidatus Midichloriaceae</taxon>
        <taxon>Candidatus Jidaibacter</taxon>
    </lineage>
</organism>
<proteinExistence type="predicted"/>
<dbReference type="RefSeq" id="WP_039454748.1">
    <property type="nucleotide sequence ID" value="NZ_JSWE01000036.1"/>
</dbReference>
<keyword evidence="2" id="KW-1185">Reference proteome</keyword>
<reference evidence="1 2" key="1">
    <citation type="submission" date="2014-11" db="EMBL/GenBank/DDBJ databases">
        <title>A Rickettsiales Symbiont of Amoebae With Ancient Features.</title>
        <authorList>
            <person name="Schulz F."/>
            <person name="Martijn J."/>
            <person name="Wascher F."/>
            <person name="Kostanjsek R."/>
            <person name="Ettema T.J."/>
            <person name="Horn M."/>
        </authorList>
    </citation>
    <scope>NUCLEOTIDE SEQUENCE [LARGE SCALE GENOMIC DNA]</scope>
    <source>
        <strain evidence="1 2">UWC36</strain>
    </source>
</reference>
<evidence type="ECO:0000313" key="2">
    <source>
        <dbReference type="Proteomes" id="UP000031258"/>
    </source>
</evidence>
<dbReference type="EMBL" id="JSWE01000036">
    <property type="protein sequence ID" value="KIE06160.1"/>
    <property type="molecule type" value="Genomic_DNA"/>
</dbReference>
<gene>
    <name evidence="1" type="ORF">NF27_BK00810</name>
</gene>
<comment type="caution">
    <text evidence="1">The sequence shown here is derived from an EMBL/GenBank/DDBJ whole genome shotgun (WGS) entry which is preliminary data.</text>
</comment>
<protein>
    <submittedName>
        <fullName evidence="1">Uncharacterized protein</fullName>
    </submittedName>
</protein>
<dbReference type="Proteomes" id="UP000031258">
    <property type="component" value="Unassembled WGS sequence"/>
</dbReference>